<dbReference type="EC" id="2.1.1.178" evidence="10"/>
<evidence type="ECO:0000256" key="4">
    <source>
        <dbReference type="ARBA" id="ARBA00022603"/>
    </source>
</evidence>
<feature type="binding site" evidence="8">
    <location>
        <position position="193"/>
    </location>
    <ligand>
        <name>S-adenosyl-L-methionine</name>
        <dbReference type="ChEBI" id="CHEBI:59789"/>
    </ligand>
</feature>
<proteinExistence type="inferred from homology"/>
<keyword evidence="2" id="KW-0963">Cytoplasm</keyword>
<dbReference type="Pfam" id="PF01189">
    <property type="entry name" value="Methyltr_RsmB-F"/>
    <property type="match status" value="1"/>
</dbReference>
<dbReference type="InterPro" id="IPR027391">
    <property type="entry name" value="Nol1_Nop2_Fmu_2"/>
</dbReference>
<dbReference type="Pfam" id="PF17125">
    <property type="entry name" value="Methyltr_RsmF_N"/>
    <property type="match status" value="1"/>
</dbReference>
<dbReference type="InterPro" id="IPR023267">
    <property type="entry name" value="RCMT"/>
</dbReference>
<dbReference type="HAMAP" id="MF_01579">
    <property type="entry name" value="16SrRNA_methyltr_F"/>
    <property type="match status" value="1"/>
</dbReference>
<dbReference type="InterPro" id="IPR031341">
    <property type="entry name" value="Methyltr_RsmF_N"/>
</dbReference>
<keyword evidence="4 8" id="KW-0489">Methyltransferase</keyword>
<dbReference type="CDD" id="cd02440">
    <property type="entry name" value="AdoMet_MTases"/>
    <property type="match status" value="1"/>
</dbReference>
<sequence length="474" mass="53105">MHSTVALPEEFLATIAEILPSTLNLNDFIAACQRPLRKSIRVNTLKISVADFQTRATDKGWYLEPIPWCESGFWITADEEQVPLGNTAEHMTGLFYIQEASSMMPVSALFMQSGAPFEHVLDMAAAPGSKTTQIAALMDNQGVLVANEYSASRVKILHANIERCGIRNSALTNFDGQIFGGWLPEQFDAVLLDAPCSGEGTVRKDPDAMKNWSKASVMSIAQTQKSLIESAFQALKVGGVLVYSTCTLSREENQDVCWHLKQTYGDAVTFTRLDQLFPSAEQAITEEGFLHIFPQVYDCEGFFVAKITKQASVKTPAVKKRLGKFPFTKVDPAQRLEIEQQLYHALNIRLPEDSQVWSRDNDIWLFPSALEPLLSELRFSRMGIKIAEQHKRGYRWQHQVATTLATGQEPQSVELDKVQAREWFMGRDVRPENLSGQGEVIVCYQGDVIGLGKWVGNRVKNGLPRDLVRDKNLF</sequence>
<keyword evidence="7 8" id="KW-0694">RNA-binding</keyword>
<dbReference type="InterPro" id="IPR018314">
    <property type="entry name" value="RsmB/NOL1/NOP2-like_CS"/>
</dbReference>
<dbReference type="AlphaFoldDB" id="A0AAU6SJE1"/>
<dbReference type="InterPro" id="IPR001678">
    <property type="entry name" value="MeTrfase_RsmB-F_NOP2_dom"/>
</dbReference>
<evidence type="ECO:0000259" key="9">
    <source>
        <dbReference type="PROSITE" id="PS51686"/>
    </source>
</evidence>
<keyword evidence="6 8" id="KW-0949">S-adenosyl-L-methionine</keyword>
<dbReference type="Gene3D" id="3.40.50.150">
    <property type="entry name" value="Vaccinia Virus protein VP39"/>
    <property type="match status" value="1"/>
</dbReference>
<dbReference type="PANTHER" id="PTHR22807:SF30">
    <property type="entry name" value="28S RRNA (CYTOSINE(4447)-C(5))-METHYLTRANSFERASE-RELATED"/>
    <property type="match status" value="1"/>
</dbReference>
<evidence type="ECO:0000313" key="10">
    <source>
        <dbReference type="EMBL" id="XAG20080.1"/>
    </source>
</evidence>
<protein>
    <submittedName>
        <fullName evidence="10">16S rRNA (Cytosine(1407)-C(5))-methyltransferase RsmF</fullName>
        <ecNumber evidence="10">2.1.1.178</ecNumber>
    </submittedName>
</protein>
<feature type="binding site" evidence="8">
    <location>
        <position position="175"/>
    </location>
    <ligand>
        <name>S-adenosyl-L-methionine</name>
        <dbReference type="ChEBI" id="CHEBI:59789"/>
    </ligand>
</feature>
<dbReference type="EMBL" id="CP095338">
    <property type="protein sequence ID" value="XAG20080.1"/>
    <property type="molecule type" value="Genomic_DNA"/>
</dbReference>
<evidence type="ECO:0000256" key="8">
    <source>
        <dbReference type="PROSITE-ProRule" id="PRU01023"/>
    </source>
</evidence>
<name>A0AAU6SJE1_UNCXX</name>
<dbReference type="GO" id="GO:0009383">
    <property type="term" value="F:rRNA (cytosine-C5-)-methyltransferase activity"/>
    <property type="evidence" value="ECO:0007669"/>
    <property type="project" value="TreeGrafter"/>
</dbReference>
<evidence type="ECO:0000256" key="6">
    <source>
        <dbReference type="ARBA" id="ARBA00022691"/>
    </source>
</evidence>
<feature type="binding site" evidence="8">
    <location>
        <position position="148"/>
    </location>
    <ligand>
        <name>S-adenosyl-L-methionine</name>
        <dbReference type="ChEBI" id="CHEBI:59789"/>
    </ligand>
</feature>
<evidence type="ECO:0000256" key="2">
    <source>
        <dbReference type="ARBA" id="ARBA00022490"/>
    </source>
</evidence>
<dbReference type="InterPro" id="IPR049560">
    <property type="entry name" value="MeTrfase_RsmB-F_NOP2_cat"/>
</dbReference>
<dbReference type="InterPro" id="IPR023545">
    <property type="entry name" value="rRNA_ssu_MeTfrase_F"/>
</dbReference>
<organism evidence="10">
    <name type="scientific">bacterium 19PA01SH03</name>
    <dbReference type="NCBI Taxonomy" id="2920705"/>
    <lineage>
        <taxon>Bacteria</taxon>
    </lineage>
</organism>
<evidence type="ECO:0000256" key="1">
    <source>
        <dbReference type="ARBA" id="ARBA00007494"/>
    </source>
</evidence>
<reference evidence="10" key="1">
    <citation type="submission" date="2022-03" db="EMBL/GenBank/DDBJ databases">
        <title>Sea Food Isolates.</title>
        <authorList>
            <person name="Li c."/>
        </authorList>
    </citation>
    <scope>NUCLEOTIDE SEQUENCE</scope>
    <source>
        <strain evidence="10">19PA01SH03</strain>
    </source>
</reference>
<dbReference type="Pfam" id="PF13636">
    <property type="entry name" value="Methyltranf_PUA"/>
    <property type="match status" value="1"/>
</dbReference>
<dbReference type="PRINTS" id="PR02008">
    <property type="entry name" value="RCMTFAMILY"/>
</dbReference>
<comment type="similarity">
    <text evidence="1 8">Belongs to the class I-like SAM-binding methyltransferase superfamily. RsmB/NOP family.</text>
</comment>
<evidence type="ECO:0000256" key="5">
    <source>
        <dbReference type="ARBA" id="ARBA00022679"/>
    </source>
</evidence>
<dbReference type="Pfam" id="PF21150">
    <property type="entry name" value="YebU_pre-PUA_dom"/>
    <property type="match status" value="1"/>
</dbReference>
<keyword evidence="5 8" id="KW-0808">Transferase</keyword>
<dbReference type="GO" id="GO:0003723">
    <property type="term" value="F:RNA binding"/>
    <property type="evidence" value="ECO:0007669"/>
    <property type="project" value="UniProtKB-UniRule"/>
</dbReference>
<dbReference type="SUPFAM" id="SSF53335">
    <property type="entry name" value="S-adenosyl-L-methionine-dependent methyltransferases"/>
    <property type="match status" value="1"/>
</dbReference>
<dbReference type="Gene3D" id="3.10.450.720">
    <property type="match status" value="1"/>
</dbReference>
<dbReference type="PROSITE" id="PS51686">
    <property type="entry name" value="SAM_MT_RSMB_NOP"/>
    <property type="match status" value="1"/>
</dbReference>
<feature type="binding site" evidence="8">
    <location>
        <begin position="124"/>
        <end position="130"/>
    </location>
    <ligand>
        <name>S-adenosyl-L-methionine</name>
        <dbReference type="ChEBI" id="CHEBI:59789"/>
    </ligand>
</feature>
<dbReference type="InterPro" id="IPR011023">
    <property type="entry name" value="Nop2p"/>
</dbReference>
<dbReference type="InterPro" id="IPR048457">
    <property type="entry name" value="YebU_pre-PUA_dom"/>
</dbReference>
<dbReference type="PANTHER" id="PTHR22807">
    <property type="entry name" value="NOP2 YEAST -RELATED NOL1/NOP2/FMU SUN DOMAIN-CONTAINING"/>
    <property type="match status" value="1"/>
</dbReference>
<dbReference type="NCBIfam" id="TIGR00446">
    <property type="entry name" value="nop2p"/>
    <property type="match status" value="1"/>
</dbReference>
<feature type="active site" description="Nucleophile" evidence="8">
    <location>
        <position position="246"/>
    </location>
</feature>
<dbReference type="GO" id="GO:0070475">
    <property type="term" value="P:rRNA base methylation"/>
    <property type="evidence" value="ECO:0007669"/>
    <property type="project" value="TreeGrafter"/>
</dbReference>
<dbReference type="PROSITE" id="PS01153">
    <property type="entry name" value="NOL1_NOP2_SUN"/>
    <property type="match status" value="1"/>
</dbReference>
<evidence type="ECO:0000256" key="3">
    <source>
        <dbReference type="ARBA" id="ARBA00022552"/>
    </source>
</evidence>
<dbReference type="InterPro" id="IPR029063">
    <property type="entry name" value="SAM-dependent_MTases_sf"/>
</dbReference>
<evidence type="ECO:0000256" key="7">
    <source>
        <dbReference type="ARBA" id="ARBA00022884"/>
    </source>
</evidence>
<gene>
    <name evidence="10" type="primary">rsmF</name>
    <name evidence="10" type="ORF">MRN70_06890</name>
</gene>
<feature type="domain" description="SAM-dependent MTase RsmB/NOP-type" evidence="9">
    <location>
        <begin position="28"/>
        <end position="310"/>
    </location>
</feature>
<keyword evidence="3" id="KW-0698">rRNA processing</keyword>
<dbReference type="NCBIfam" id="NF008898">
    <property type="entry name" value="PRK11933.1"/>
    <property type="match status" value="1"/>
</dbReference>
<accession>A0AAU6SJE1</accession>